<dbReference type="RefSeq" id="WP_184234373.1">
    <property type="nucleotide sequence ID" value="NZ_JACHMJ010000001.1"/>
</dbReference>
<dbReference type="EMBL" id="JACHMJ010000001">
    <property type="protein sequence ID" value="MBB5842759.1"/>
    <property type="molecule type" value="Genomic_DNA"/>
</dbReference>
<dbReference type="AlphaFoldDB" id="A0A841AMV5"/>
<dbReference type="Proteomes" id="UP000536685">
    <property type="component" value="Unassembled WGS sequence"/>
</dbReference>
<gene>
    <name evidence="2" type="ORF">HD599_001082</name>
</gene>
<sequence length="170" mass="17163">MNSRLLRLAAATLAVGGLLAVSVTAARVEPTVASWRTDGYATTTLSTVKLNPVTSITCDTASGTLVTSVPIRWTAPALTGTGPSPDSYTLTATSGSLTNSTTVTGTTYSLGGVLLTIGGTFLVTVVANYTTSSGAIAWSSPVSTQRLRVTVSLGVAGIIVSYTCATEANP</sequence>
<feature type="chain" id="PRO_5032816524" description="Ig-like domain-containing protein" evidence="1">
    <location>
        <begin position="26"/>
        <end position="170"/>
    </location>
</feature>
<accession>A0A841AMV5</accession>
<reference evidence="2 3" key="1">
    <citation type="submission" date="2020-08" db="EMBL/GenBank/DDBJ databases">
        <title>Sequencing the genomes of 1000 actinobacteria strains.</title>
        <authorList>
            <person name="Klenk H.-P."/>
        </authorList>
    </citation>
    <scope>NUCLEOTIDE SEQUENCE [LARGE SCALE GENOMIC DNA]</scope>
    <source>
        <strain evidence="2 3">DSM 105784</strain>
    </source>
</reference>
<keyword evidence="3" id="KW-1185">Reference proteome</keyword>
<comment type="caution">
    <text evidence="2">The sequence shown here is derived from an EMBL/GenBank/DDBJ whole genome shotgun (WGS) entry which is preliminary data.</text>
</comment>
<organism evidence="2 3">
    <name type="scientific">Conyzicola lurida</name>
    <dbReference type="NCBI Taxonomy" id="1172621"/>
    <lineage>
        <taxon>Bacteria</taxon>
        <taxon>Bacillati</taxon>
        <taxon>Actinomycetota</taxon>
        <taxon>Actinomycetes</taxon>
        <taxon>Micrococcales</taxon>
        <taxon>Microbacteriaceae</taxon>
        <taxon>Conyzicola</taxon>
    </lineage>
</organism>
<protein>
    <recommendedName>
        <fullName evidence="4">Ig-like domain-containing protein</fullName>
    </recommendedName>
</protein>
<evidence type="ECO:0000256" key="1">
    <source>
        <dbReference type="SAM" id="SignalP"/>
    </source>
</evidence>
<evidence type="ECO:0008006" key="4">
    <source>
        <dbReference type="Google" id="ProtNLM"/>
    </source>
</evidence>
<proteinExistence type="predicted"/>
<evidence type="ECO:0000313" key="3">
    <source>
        <dbReference type="Proteomes" id="UP000536685"/>
    </source>
</evidence>
<name>A0A841AMV5_9MICO</name>
<feature type="signal peptide" evidence="1">
    <location>
        <begin position="1"/>
        <end position="25"/>
    </location>
</feature>
<evidence type="ECO:0000313" key="2">
    <source>
        <dbReference type="EMBL" id="MBB5842759.1"/>
    </source>
</evidence>
<keyword evidence="1" id="KW-0732">Signal</keyword>